<keyword evidence="5" id="KW-1185">Reference proteome</keyword>
<dbReference type="Proteomes" id="UP001596047">
    <property type="component" value="Unassembled WGS sequence"/>
</dbReference>
<dbReference type="SUPFAM" id="SSF55347">
    <property type="entry name" value="Glyceraldehyde-3-phosphate dehydrogenase-like, C-terminal domain"/>
    <property type="match status" value="1"/>
</dbReference>
<dbReference type="PANTHER" id="PTHR43818">
    <property type="entry name" value="BCDNA.GH03377"/>
    <property type="match status" value="1"/>
</dbReference>
<protein>
    <submittedName>
        <fullName evidence="4">Gfo/Idh/MocA family protein</fullName>
    </submittedName>
</protein>
<feature type="domain" description="GFO/IDH/MocA-like oxidoreductase" evidence="3">
    <location>
        <begin position="133"/>
        <end position="270"/>
    </location>
</feature>
<dbReference type="RefSeq" id="WP_379187929.1">
    <property type="nucleotide sequence ID" value="NZ_JBHSOW010000032.1"/>
</dbReference>
<accession>A0ABW0VU58</accession>
<evidence type="ECO:0000313" key="5">
    <source>
        <dbReference type="Proteomes" id="UP001596047"/>
    </source>
</evidence>
<dbReference type="SUPFAM" id="SSF51735">
    <property type="entry name" value="NAD(P)-binding Rossmann-fold domains"/>
    <property type="match status" value="1"/>
</dbReference>
<dbReference type="Gene3D" id="3.40.50.720">
    <property type="entry name" value="NAD(P)-binding Rossmann-like Domain"/>
    <property type="match status" value="1"/>
</dbReference>
<evidence type="ECO:0000313" key="4">
    <source>
        <dbReference type="EMBL" id="MFC5649422.1"/>
    </source>
</evidence>
<evidence type="ECO:0000259" key="3">
    <source>
        <dbReference type="Pfam" id="PF22725"/>
    </source>
</evidence>
<gene>
    <name evidence="4" type="ORF">ACFPYJ_09810</name>
</gene>
<reference evidence="5" key="1">
    <citation type="journal article" date="2019" name="Int. J. Syst. Evol. Microbiol.">
        <title>The Global Catalogue of Microorganisms (GCM) 10K type strain sequencing project: providing services to taxonomists for standard genome sequencing and annotation.</title>
        <authorList>
            <consortium name="The Broad Institute Genomics Platform"/>
            <consortium name="The Broad Institute Genome Sequencing Center for Infectious Disease"/>
            <person name="Wu L."/>
            <person name="Ma J."/>
        </authorList>
    </citation>
    <scope>NUCLEOTIDE SEQUENCE [LARGE SCALE GENOMIC DNA]</scope>
    <source>
        <strain evidence="5">CGMCC 1.3240</strain>
    </source>
</reference>
<dbReference type="Pfam" id="PF01408">
    <property type="entry name" value="GFO_IDH_MocA"/>
    <property type="match status" value="1"/>
</dbReference>
<keyword evidence="1" id="KW-0560">Oxidoreductase</keyword>
<dbReference type="InterPro" id="IPR055170">
    <property type="entry name" value="GFO_IDH_MocA-like_dom"/>
</dbReference>
<evidence type="ECO:0000256" key="1">
    <source>
        <dbReference type="ARBA" id="ARBA00023002"/>
    </source>
</evidence>
<dbReference type="InterPro" id="IPR000683">
    <property type="entry name" value="Gfo/Idh/MocA-like_OxRdtase_N"/>
</dbReference>
<sequence length="374" mass="41097">MGTVINIGIIGASWFSDLWFLPVLTKHPQVHVTAICSKNGDSAHRMAAKYDIPAVYTSAEEMMDAEQLDGVCIITPNNLHHPLAMAAMKRGIHVLCEKPLAIDAEQSKEMLQLAEERNLVHCVNFSVREHSGIQYLRQHVREGAIGEYLEGRFEYSGDYGLGGSPGWRGHVTEAGAGGVLQDLGSHVIDLAQYILNDRIKAVSASVRCLEAGSLVNFDDRANRDQAADSVYIQAEFAGGGHGDLQTSWVRPQGSGGQTVNLELYGTKGALKFQMTGYGYKLNIAKKGEAWQEIELPAELPWDLTAEPSEDRFRPYRDSEKNEAWKWASAVFAAKFEGGVNREGLPGFDDANHVQQVIDAVLQSASEKKQVIVEE</sequence>
<dbReference type="InterPro" id="IPR050463">
    <property type="entry name" value="Gfo/Idh/MocA_oxidrdct_glycsds"/>
</dbReference>
<proteinExistence type="predicted"/>
<evidence type="ECO:0000259" key="2">
    <source>
        <dbReference type="Pfam" id="PF01408"/>
    </source>
</evidence>
<organism evidence="4 5">
    <name type="scientific">Paenibacillus solisilvae</name>
    <dbReference type="NCBI Taxonomy" id="2486751"/>
    <lineage>
        <taxon>Bacteria</taxon>
        <taxon>Bacillati</taxon>
        <taxon>Bacillota</taxon>
        <taxon>Bacilli</taxon>
        <taxon>Bacillales</taxon>
        <taxon>Paenibacillaceae</taxon>
        <taxon>Paenibacillus</taxon>
    </lineage>
</organism>
<comment type="caution">
    <text evidence="4">The sequence shown here is derived from an EMBL/GenBank/DDBJ whole genome shotgun (WGS) entry which is preliminary data.</text>
</comment>
<dbReference type="EMBL" id="JBHSOW010000032">
    <property type="protein sequence ID" value="MFC5649422.1"/>
    <property type="molecule type" value="Genomic_DNA"/>
</dbReference>
<dbReference type="PANTHER" id="PTHR43818:SF11">
    <property type="entry name" value="BCDNA.GH03377"/>
    <property type="match status" value="1"/>
</dbReference>
<dbReference type="Gene3D" id="3.30.360.10">
    <property type="entry name" value="Dihydrodipicolinate Reductase, domain 2"/>
    <property type="match status" value="1"/>
</dbReference>
<feature type="domain" description="Gfo/Idh/MocA-like oxidoreductase N-terminal" evidence="2">
    <location>
        <begin position="5"/>
        <end position="125"/>
    </location>
</feature>
<dbReference type="InterPro" id="IPR036291">
    <property type="entry name" value="NAD(P)-bd_dom_sf"/>
</dbReference>
<name>A0ABW0VU58_9BACL</name>
<dbReference type="Pfam" id="PF22725">
    <property type="entry name" value="GFO_IDH_MocA_C3"/>
    <property type="match status" value="1"/>
</dbReference>